<dbReference type="Proteomes" id="UP000322619">
    <property type="component" value="Unassembled WGS sequence"/>
</dbReference>
<dbReference type="InterPro" id="IPR054612">
    <property type="entry name" value="Phage_capsid-like_C"/>
</dbReference>
<dbReference type="SUPFAM" id="SSF56563">
    <property type="entry name" value="Major capsid protein gp5"/>
    <property type="match status" value="1"/>
</dbReference>
<organism evidence="3 4">
    <name type="scientific">Acetobacterium wieringae</name>
    <dbReference type="NCBI Taxonomy" id="52694"/>
    <lineage>
        <taxon>Bacteria</taxon>
        <taxon>Bacillati</taxon>
        <taxon>Bacillota</taxon>
        <taxon>Clostridia</taxon>
        <taxon>Eubacteriales</taxon>
        <taxon>Eubacteriaceae</taxon>
        <taxon>Acetobacterium</taxon>
    </lineage>
</organism>
<evidence type="ECO:0000313" key="3">
    <source>
        <dbReference type="EMBL" id="TYC86508.1"/>
    </source>
</evidence>
<sequence>MKRILELREKRAKIWEDAKAFLDQKRGQDGILAASDIEVYEKMEADVVNLGKEIDRLERQQTLDLEFSKPINTPITGKPTGITESKTGRGSDEYAASFWNAMRNKSLSFEITNALQIGSDSEGGYLVPDEFERTLVEGLEEENIFRTLAKVITTASGDRKIPVVATKGTASWIDEEGAVPESDDSFGQVSISAYKLGTMLKVSEELLNDSIFNLEAYIAKEFARRIGAKEEEAFFIGDGNGKPTGIFNATGGAQDGITAASATAITVDEIMDLFYALKSPYRKSATFILNDATVKAIRKLKDGNGNYIWQPSITAGTPDTILNRPVKTSAYVPNIAAGAKTIAFGDFSYYWVADRQGRSFKRLNELFATTGQVGFMATQRVDGKLILPEAIKTLKQKA</sequence>
<reference evidence="3 4" key="1">
    <citation type="submission" date="2019-08" db="EMBL/GenBank/DDBJ databases">
        <title>Isolation and enrichment of carboxydotrophic bacteria from anaerobic sludge for the production of bio-based chemicals from syngas.</title>
        <authorList>
            <person name="Antares A.L."/>
            <person name="Moreira J."/>
            <person name="Diender M."/>
            <person name="Parshina S.N."/>
            <person name="Stams A.J.M."/>
            <person name="Alves M."/>
            <person name="Alves J.I."/>
            <person name="Sousa D.Z."/>
        </authorList>
    </citation>
    <scope>NUCLEOTIDE SEQUENCE [LARGE SCALE GENOMIC DNA]</scope>
    <source>
        <strain evidence="3 4">JM</strain>
    </source>
</reference>
<proteinExistence type="predicted"/>
<evidence type="ECO:0000313" key="4">
    <source>
        <dbReference type="Proteomes" id="UP000322619"/>
    </source>
</evidence>
<dbReference type="AlphaFoldDB" id="A0A5D0WRQ0"/>
<comment type="caution">
    <text evidence="3">The sequence shown here is derived from an EMBL/GenBank/DDBJ whole genome shotgun (WGS) entry which is preliminary data.</text>
</comment>
<protein>
    <submittedName>
        <fullName evidence="3">Phage major capsid protein</fullName>
    </submittedName>
</protein>
<gene>
    <name evidence="3" type="ORF">FXB42_06530</name>
</gene>
<dbReference type="RefSeq" id="WP_148637212.1">
    <property type="nucleotide sequence ID" value="NZ_VSLA01000010.1"/>
</dbReference>
<accession>A0A5D0WRQ0</accession>
<dbReference type="Gene3D" id="3.30.2400.10">
    <property type="entry name" value="Major capsid protein gp5"/>
    <property type="match status" value="1"/>
</dbReference>
<comment type="subcellular location">
    <subcellularLocation>
        <location evidence="1">Virion</location>
    </subcellularLocation>
</comment>
<feature type="domain" description="Phage capsid-like C-terminal" evidence="2">
    <location>
        <begin position="123"/>
        <end position="395"/>
    </location>
</feature>
<dbReference type="NCBIfam" id="TIGR01554">
    <property type="entry name" value="major_cap_HK97"/>
    <property type="match status" value="1"/>
</dbReference>
<dbReference type="Gene3D" id="3.30.2320.10">
    <property type="entry name" value="hypothetical protein PF0899 domain"/>
    <property type="match status" value="1"/>
</dbReference>
<evidence type="ECO:0000256" key="1">
    <source>
        <dbReference type="ARBA" id="ARBA00004328"/>
    </source>
</evidence>
<dbReference type="InterPro" id="IPR024455">
    <property type="entry name" value="Phage_capsid"/>
</dbReference>
<dbReference type="Pfam" id="PF05065">
    <property type="entry name" value="Phage_capsid"/>
    <property type="match status" value="1"/>
</dbReference>
<evidence type="ECO:0000259" key="2">
    <source>
        <dbReference type="Pfam" id="PF05065"/>
    </source>
</evidence>
<dbReference type="EMBL" id="VSLA01000010">
    <property type="protein sequence ID" value="TYC86508.1"/>
    <property type="molecule type" value="Genomic_DNA"/>
</dbReference>
<name>A0A5D0WRQ0_9FIRM</name>